<dbReference type="SUPFAM" id="SSF56300">
    <property type="entry name" value="Metallo-dependent phosphatases"/>
    <property type="match status" value="1"/>
</dbReference>
<accession>F9Y7R5</accession>
<dbReference type="Proteomes" id="UP000000692">
    <property type="component" value="Chromosome"/>
</dbReference>
<dbReference type="InterPro" id="IPR006179">
    <property type="entry name" value="5_nucleotidase/apyrase"/>
</dbReference>
<evidence type="ECO:0000313" key="4">
    <source>
        <dbReference type="Proteomes" id="UP000000692"/>
    </source>
</evidence>
<reference evidence="3 4" key="1">
    <citation type="journal article" date="2011" name="J. Bacteriol.">
        <title>Complete genome sequence of the industrial strain Ketogulonicigenium vulgare WSH-001.</title>
        <authorList>
            <person name="Liu L."/>
            <person name="Li Y."/>
            <person name="Zhang J."/>
            <person name="Zhou Z."/>
            <person name="Liu J."/>
            <person name="Li X."/>
            <person name="Zhou J."/>
            <person name="Du G."/>
            <person name="Wang L."/>
            <person name="Chen J."/>
        </authorList>
    </citation>
    <scope>NUCLEOTIDE SEQUENCE [LARGE SCALE GENOMIC DNA]</scope>
    <source>
        <strain evidence="3 4">WSH-001</strain>
    </source>
</reference>
<dbReference type="PANTHER" id="PTHR11575">
    <property type="entry name" value="5'-NUCLEOTIDASE-RELATED"/>
    <property type="match status" value="1"/>
</dbReference>
<dbReference type="GO" id="GO:0009166">
    <property type="term" value="P:nucleotide catabolic process"/>
    <property type="evidence" value="ECO:0007669"/>
    <property type="project" value="InterPro"/>
</dbReference>
<dbReference type="InterPro" id="IPR004843">
    <property type="entry name" value="Calcineurin-like_PHP"/>
</dbReference>
<dbReference type="Gene3D" id="3.60.21.10">
    <property type="match status" value="1"/>
</dbReference>
<dbReference type="EMBL" id="CP002018">
    <property type="protein sequence ID" value="AEM39881.1"/>
    <property type="molecule type" value="Genomic_DNA"/>
</dbReference>
<keyword evidence="4" id="KW-1185">Reference proteome</keyword>
<evidence type="ECO:0000259" key="2">
    <source>
        <dbReference type="Pfam" id="PF00149"/>
    </source>
</evidence>
<name>F9Y7R5_KETVW</name>
<evidence type="ECO:0000256" key="1">
    <source>
        <dbReference type="SAM" id="SignalP"/>
    </source>
</evidence>
<gene>
    <name evidence="3" type="ordered locus">KVU_0042</name>
</gene>
<proteinExistence type="predicted"/>
<dbReference type="KEGG" id="kvl:KVU_0042"/>
<feature type="domain" description="Calcineurin-like phosphoesterase" evidence="2">
    <location>
        <begin position="31"/>
        <end position="231"/>
    </location>
</feature>
<dbReference type="PATRIC" id="fig|759362.5.peg.47"/>
<protein>
    <submittedName>
        <fullName evidence="3">Ser/Thr protein phosphatase family protein</fullName>
    </submittedName>
</protein>
<feature type="signal peptide" evidence="1">
    <location>
        <begin position="1"/>
        <end position="26"/>
    </location>
</feature>
<dbReference type="GO" id="GO:0016787">
    <property type="term" value="F:hydrolase activity"/>
    <property type="evidence" value="ECO:0007669"/>
    <property type="project" value="InterPro"/>
</dbReference>
<keyword evidence="1" id="KW-0732">Signal</keyword>
<dbReference type="HOGENOM" id="CLU_592739_0_0_5"/>
<dbReference type="Gene3D" id="3.90.780.10">
    <property type="entry name" value="5'-Nucleotidase, C-terminal domain"/>
    <property type="match status" value="1"/>
</dbReference>
<dbReference type="eggNOG" id="COG0737">
    <property type="taxonomic scope" value="Bacteria"/>
</dbReference>
<dbReference type="Pfam" id="PF00149">
    <property type="entry name" value="Metallophos"/>
    <property type="match status" value="1"/>
</dbReference>
<dbReference type="AlphaFoldDB" id="F9Y7R5"/>
<sequence length="449" mass="46885">MRTTRRQLLALTSAFALMPALCGARAQSAGMQLILLSDLHSAYERMGQLLAAIEMHVAHSGLPVAVLINGDVFEKGNVVASRSGGEIDWAFLTALAQVAPTIVNIGNHESDFDADLRHFTARANEIGVTVISNIIDARDGSAYAPAAAVLDLGGMQVQIAGIATDAINTYPADTRPQITVPAPAAWAAENLPQVFTDGAAHVVLSHAGVVPDREILAALPDGALLVGGHDHLVLEHAAGATRYIHTGAWSALMTIATITATGTAPVIERIEIDRAAPLSAALADLIPAVLAAHLTPEETASVATLEAPMSLGETGRFAARAMAETVGADVGFIGHTSFGTGLPAGDVTVFDYNAGLRFDGKLMRAEVDAATLAAILAISNQDGDMPLESRTGDFLYADPTALADKQSYVIVTNDWGAMNAAAYFQRSDLTFTEVPDLRVKAIVAAALQR</sequence>
<dbReference type="PROSITE" id="PS51318">
    <property type="entry name" value="TAT"/>
    <property type="match status" value="1"/>
</dbReference>
<dbReference type="InterPro" id="IPR029052">
    <property type="entry name" value="Metallo-depent_PP-like"/>
</dbReference>
<organism evidence="3 4">
    <name type="scientific">Ketogulonicigenium vulgare (strain WSH-001)</name>
    <dbReference type="NCBI Taxonomy" id="759362"/>
    <lineage>
        <taxon>Bacteria</taxon>
        <taxon>Pseudomonadati</taxon>
        <taxon>Pseudomonadota</taxon>
        <taxon>Alphaproteobacteria</taxon>
        <taxon>Rhodobacterales</taxon>
        <taxon>Roseobacteraceae</taxon>
        <taxon>Ketogulonicigenium</taxon>
    </lineage>
</organism>
<dbReference type="InterPro" id="IPR006311">
    <property type="entry name" value="TAT_signal"/>
</dbReference>
<dbReference type="OrthoDB" id="185653at2"/>
<dbReference type="SUPFAM" id="SSF55816">
    <property type="entry name" value="5'-nucleotidase (syn. UDP-sugar hydrolase), C-terminal domain"/>
    <property type="match status" value="1"/>
</dbReference>
<feature type="chain" id="PRO_5003391888" evidence="1">
    <location>
        <begin position="27"/>
        <end position="449"/>
    </location>
</feature>
<evidence type="ECO:0000313" key="3">
    <source>
        <dbReference type="EMBL" id="AEM39881.1"/>
    </source>
</evidence>
<dbReference type="PANTHER" id="PTHR11575:SF24">
    <property type="entry name" value="5'-NUCLEOTIDASE"/>
    <property type="match status" value="1"/>
</dbReference>
<dbReference type="InterPro" id="IPR036907">
    <property type="entry name" value="5'-Nucleotdase_C_sf"/>
</dbReference>